<evidence type="ECO:0000256" key="1">
    <source>
        <dbReference type="SAM" id="MobiDB-lite"/>
    </source>
</evidence>
<evidence type="ECO:0000313" key="3">
    <source>
        <dbReference type="WBParaSite" id="TMUE_2000010165.1"/>
    </source>
</evidence>
<organism evidence="2 3">
    <name type="scientific">Trichuris muris</name>
    <name type="common">Mouse whipworm</name>
    <dbReference type="NCBI Taxonomy" id="70415"/>
    <lineage>
        <taxon>Eukaryota</taxon>
        <taxon>Metazoa</taxon>
        <taxon>Ecdysozoa</taxon>
        <taxon>Nematoda</taxon>
        <taxon>Enoplea</taxon>
        <taxon>Dorylaimia</taxon>
        <taxon>Trichinellida</taxon>
        <taxon>Trichuridae</taxon>
        <taxon>Trichuris</taxon>
    </lineage>
</organism>
<evidence type="ECO:0000313" key="2">
    <source>
        <dbReference type="Proteomes" id="UP000046395"/>
    </source>
</evidence>
<keyword evidence="2" id="KW-1185">Reference proteome</keyword>
<dbReference type="Proteomes" id="UP000046395">
    <property type="component" value="Unassembled WGS sequence"/>
</dbReference>
<name>A0A5S6QSG3_TRIMR</name>
<feature type="compositionally biased region" description="Polar residues" evidence="1">
    <location>
        <begin position="37"/>
        <end position="46"/>
    </location>
</feature>
<accession>A0A5S6QSG3</accession>
<proteinExistence type="predicted"/>
<feature type="region of interest" description="Disordered" evidence="1">
    <location>
        <begin position="33"/>
        <end position="60"/>
    </location>
</feature>
<reference evidence="3" key="1">
    <citation type="submission" date="2019-12" db="UniProtKB">
        <authorList>
            <consortium name="WormBaseParasite"/>
        </authorList>
    </citation>
    <scope>IDENTIFICATION</scope>
</reference>
<dbReference type="WBParaSite" id="TMUE_2000010165.1">
    <property type="protein sequence ID" value="TMUE_2000010165.1"/>
    <property type="gene ID" value="WBGene00300866"/>
</dbReference>
<dbReference type="AlphaFoldDB" id="A0A5S6QSG3"/>
<sequence>MVNHGSCQDAVVIGLQGRDFFKFWYKANKVAVEESTRSSNNQSELGASSRHASHTNPKVVTDFEGDCGPPGWSKGHPICPCDGRYPLYSSSGQRGVAGGWLQAKYVGKTSAQTGHATITFLMYFDGVPCPV</sequence>
<protein>
    <submittedName>
        <fullName evidence="3">Uncharacterized protein</fullName>
    </submittedName>
</protein>